<reference evidence="2 3" key="1">
    <citation type="submission" date="2023-01" db="EMBL/GenBank/DDBJ databases">
        <title>Analysis of 21 Apiospora genomes using comparative genomics revels a genus with tremendous synthesis potential of carbohydrate active enzymes and secondary metabolites.</title>
        <authorList>
            <person name="Sorensen T."/>
        </authorList>
    </citation>
    <scope>NUCLEOTIDE SEQUENCE [LARGE SCALE GENOMIC DNA]</scope>
    <source>
        <strain evidence="2 3">CBS 24483</strain>
    </source>
</reference>
<evidence type="ECO:0000256" key="1">
    <source>
        <dbReference type="SAM" id="MobiDB-lite"/>
    </source>
</evidence>
<dbReference type="Gene3D" id="3.10.129.10">
    <property type="entry name" value="Hotdog Thioesterase"/>
    <property type="match status" value="1"/>
</dbReference>
<sequence length="229" mass="25244">MADPYVLQEAVKPMSAAEEHNQPVPDPVAHFKAISWCRALIEDKANLEVIVPDRRPLESGESNFVRKTKPAPSAVNKPTAIKACLSFSRPVRAHPKLQTTSDSAVSKSKELLSGGGPENNENPKNPFLLFSALVDIGVDCQSYAGTMHGGQVRYDEPHENDLITSALANGAYTVRFTTNMRRAVRTPQVVLVRGRVIRREGRKLHLRGSMEDKNGKLIFISFLHTPPVV</sequence>
<accession>A0ABR1QK37</accession>
<feature type="compositionally biased region" description="Polar residues" evidence="1">
    <location>
        <begin position="97"/>
        <end position="106"/>
    </location>
</feature>
<dbReference type="InterPro" id="IPR029069">
    <property type="entry name" value="HotDog_dom_sf"/>
</dbReference>
<evidence type="ECO:0000313" key="2">
    <source>
        <dbReference type="EMBL" id="KAK7957098.1"/>
    </source>
</evidence>
<gene>
    <name evidence="2" type="ORF">PG986_006320</name>
</gene>
<dbReference type="Proteomes" id="UP001391051">
    <property type="component" value="Unassembled WGS sequence"/>
</dbReference>
<feature type="region of interest" description="Disordered" evidence="1">
    <location>
        <begin position="95"/>
        <end position="122"/>
    </location>
</feature>
<evidence type="ECO:0000313" key="3">
    <source>
        <dbReference type="Proteomes" id="UP001391051"/>
    </source>
</evidence>
<dbReference type="EMBL" id="JAQQWE010000004">
    <property type="protein sequence ID" value="KAK7957098.1"/>
    <property type="molecule type" value="Genomic_DNA"/>
</dbReference>
<name>A0ABR1QK37_9PEZI</name>
<proteinExistence type="predicted"/>
<protein>
    <submittedName>
        <fullName evidence="2">Uncharacterized protein</fullName>
    </submittedName>
</protein>
<dbReference type="GeneID" id="92075604"/>
<dbReference type="RefSeq" id="XP_066702404.1">
    <property type="nucleotide sequence ID" value="XM_066842542.1"/>
</dbReference>
<keyword evidence="3" id="KW-1185">Reference proteome</keyword>
<dbReference type="SUPFAM" id="SSF54637">
    <property type="entry name" value="Thioesterase/thiol ester dehydrase-isomerase"/>
    <property type="match status" value="1"/>
</dbReference>
<comment type="caution">
    <text evidence="2">The sequence shown here is derived from an EMBL/GenBank/DDBJ whole genome shotgun (WGS) entry which is preliminary data.</text>
</comment>
<organism evidence="2 3">
    <name type="scientific">Apiospora aurea</name>
    <dbReference type="NCBI Taxonomy" id="335848"/>
    <lineage>
        <taxon>Eukaryota</taxon>
        <taxon>Fungi</taxon>
        <taxon>Dikarya</taxon>
        <taxon>Ascomycota</taxon>
        <taxon>Pezizomycotina</taxon>
        <taxon>Sordariomycetes</taxon>
        <taxon>Xylariomycetidae</taxon>
        <taxon>Amphisphaeriales</taxon>
        <taxon>Apiosporaceae</taxon>
        <taxon>Apiospora</taxon>
    </lineage>
</organism>